<reference evidence="2" key="1">
    <citation type="journal article" name="BMC Genomics">
        <title>Long-read sequencing and de novo genome assembly of marine medaka (Oryzias melastigma).</title>
        <authorList>
            <person name="Liang P."/>
            <person name="Saqib H.S.A."/>
            <person name="Ni X."/>
            <person name="Shen Y."/>
        </authorList>
    </citation>
    <scope>NUCLEOTIDE SEQUENCE</scope>
    <source>
        <strain evidence="2">Bigg-433</strain>
    </source>
</reference>
<evidence type="ECO:0000313" key="3">
    <source>
        <dbReference type="Proteomes" id="UP000646548"/>
    </source>
</evidence>
<feature type="compositionally biased region" description="Basic residues" evidence="1">
    <location>
        <begin position="148"/>
        <end position="162"/>
    </location>
</feature>
<dbReference type="EMBL" id="WKFB01000494">
    <property type="protein sequence ID" value="KAF6721338.1"/>
    <property type="molecule type" value="Genomic_DNA"/>
</dbReference>
<sequence length="303" mass="31687">MPSTSGRPPSSSKSCSPKEDECLLLIESMSSLQDGGYECTSEEKGYRKVCGTVPAEEHGAGPDSAVWVHVGLCGCCTDGEVQLVSVYVSPEVDGDGMYSGGRAPGHPHAKTPRRGSSCSQDPPTPAMEPRRETARRAIPPSTQTGATRYRRRGPPHPRAGRHRNTESAGPSPARGSSPPPRQEGPKRDPNPGEPPNPRGAAHPHPAVRGPPPPPPPGTSQGNPTHTPDKPPAPTAKGPWGGSRAGPPTPARAEGNPRETEAPRSDVNKARPGTPTDGVKERTSSREQGPDPAPPRPGHPQAPM</sequence>
<feature type="compositionally biased region" description="Pro residues" evidence="1">
    <location>
        <begin position="290"/>
        <end position="303"/>
    </location>
</feature>
<proteinExistence type="predicted"/>
<evidence type="ECO:0000256" key="1">
    <source>
        <dbReference type="SAM" id="MobiDB-lite"/>
    </source>
</evidence>
<protein>
    <submittedName>
        <fullName evidence="2">Uncharacterized protein</fullName>
    </submittedName>
</protein>
<evidence type="ECO:0000313" key="2">
    <source>
        <dbReference type="EMBL" id="KAF6721338.1"/>
    </source>
</evidence>
<feature type="compositionally biased region" description="Basic and acidic residues" evidence="1">
    <location>
        <begin position="277"/>
        <end position="288"/>
    </location>
</feature>
<dbReference type="Proteomes" id="UP000646548">
    <property type="component" value="Unassembled WGS sequence"/>
</dbReference>
<name>A0A834C3I8_ORYME</name>
<feature type="compositionally biased region" description="Low complexity" evidence="1">
    <location>
        <begin position="167"/>
        <end position="176"/>
    </location>
</feature>
<dbReference type="Gene3D" id="2.60.40.10">
    <property type="entry name" value="Immunoglobulins"/>
    <property type="match status" value="1"/>
</dbReference>
<feature type="compositionally biased region" description="Pro residues" evidence="1">
    <location>
        <begin position="208"/>
        <end position="217"/>
    </location>
</feature>
<organism evidence="2 3">
    <name type="scientific">Oryzias melastigma</name>
    <name type="common">Marine medaka</name>
    <dbReference type="NCBI Taxonomy" id="30732"/>
    <lineage>
        <taxon>Eukaryota</taxon>
        <taxon>Metazoa</taxon>
        <taxon>Chordata</taxon>
        <taxon>Craniata</taxon>
        <taxon>Vertebrata</taxon>
        <taxon>Euteleostomi</taxon>
        <taxon>Actinopterygii</taxon>
        <taxon>Neopterygii</taxon>
        <taxon>Teleostei</taxon>
        <taxon>Neoteleostei</taxon>
        <taxon>Acanthomorphata</taxon>
        <taxon>Ovalentaria</taxon>
        <taxon>Atherinomorphae</taxon>
        <taxon>Beloniformes</taxon>
        <taxon>Adrianichthyidae</taxon>
        <taxon>Oryziinae</taxon>
        <taxon>Oryzias</taxon>
    </lineage>
</organism>
<feature type="region of interest" description="Disordered" evidence="1">
    <location>
        <begin position="97"/>
        <end position="303"/>
    </location>
</feature>
<accession>A0A834C3I8</accession>
<comment type="caution">
    <text evidence="2">The sequence shown here is derived from an EMBL/GenBank/DDBJ whole genome shotgun (WGS) entry which is preliminary data.</text>
</comment>
<dbReference type="AlphaFoldDB" id="A0A834C3I8"/>
<feature type="compositionally biased region" description="Basic and acidic residues" evidence="1">
    <location>
        <begin position="254"/>
        <end position="268"/>
    </location>
</feature>
<dbReference type="InterPro" id="IPR013783">
    <property type="entry name" value="Ig-like_fold"/>
</dbReference>
<gene>
    <name evidence="2" type="ORF">FQA47_010430</name>
</gene>